<accession>A0AAN0JU92</accession>
<evidence type="ECO:0000259" key="5">
    <source>
        <dbReference type="PROSITE" id="PS50600"/>
    </source>
</evidence>
<dbReference type="PROSITE" id="PS50600">
    <property type="entry name" value="ULP_PROTEASE"/>
    <property type="match status" value="1"/>
</dbReference>
<name>A0AAN0JU92_AMPQE</name>
<dbReference type="AlphaFoldDB" id="A0AAN0JU92"/>
<sequence>MKGSHWILIVIDLGKRLVKCLDPLEYKEHNQILDNICKAIEETYMTCYGKKRNISMWKRFSNENRTLQCNMVDCGVFVCKYSEAIIHSKDLVFDNDSMYLRTWLVKELINCDTISQYQWKIPNINWITMTNELAVILNEEKIKSFHVKEFKENGSYVDDDVCNSDLTSADEEDYSELAIIAPTFPGEEAEDNDDFSIVSREKSYIDVATNFFKVSHPPIRIGSLLVINYFQALKSNEGIFIEIIKSPRCSSFYHSNILHKTKHMPDTIWPLSDDVISQQIFMYLEELTALHCPHGNLRKAIAVHLLWPEAMITYISMDKKISKDDATMLYKDELGYIPPLAFDAKFPTHPAELYASTPFTSVYFPYHSFRILRSVPHVPHFSNDRPEEGMGIKFGPDRTAGPNIR</sequence>
<evidence type="ECO:0000313" key="6">
    <source>
        <dbReference type="EnsemblMetazoa" id="XP_019860627.1"/>
    </source>
</evidence>
<reference evidence="7" key="1">
    <citation type="journal article" date="2010" name="Nature">
        <title>The Amphimedon queenslandica genome and the evolution of animal complexity.</title>
        <authorList>
            <person name="Srivastava M."/>
            <person name="Simakov O."/>
            <person name="Chapman J."/>
            <person name="Fahey B."/>
            <person name="Gauthier M.E."/>
            <person name="Mitros T."/>
            <person name="Richards G.S."/>
            <person name="Conaco C."/>
            <person name="Dacre M."/>
            <person name="Hellsten U."/>
            <person name="Larroux C."/>
            <person name="Putnam N.H."/>
            <person name="Stanke M."/>
            <person name="Adamska M."/>
            <person name="Darling A."/>
            <person name="Degnan S.M."/>
            <person name="Oakley T.H."/>
            <person name="Plachetzki D.C."/>
            <person name="Zhai Y."/>
            <person name="Adamski M."/>
            <person name="Calcino A."/>
            <person name="Cummins S.F."/>
            <person name="Goodstein D.M."/>
            <person name="Harris C."/>
            <person name="Jackson D.J."/>
            <person name="Leys S.P."/>
            <person name="Shu S."/>
            <person name="Woodcroft B.J."/>
            <person name="Vervoort M."/>
            <person name="Kosik K.S."/>
            <person name="Manning G."/>
            <person name="Degnan B.M."/>
            <person name="Rokhsar D.S."/>
        </authorList>
    </citation>
    <scope>NUCLEOTIDE SEQUENCE [LARGE SCALE GENOMIC DNA]</scope>
</reference>
<feature type="region of interest" description="Disordered" evidence="4">
    <location>
        <begin position="386"/>
        <end position="405"/>
    </location>
</feature>
<organism evidence="6 7">
    <name type="scientific">Amphimedon queenslandica</name>
    <name type="common">Sponge</name>
    <dbReference type="NCBI Taxonomy" id="400682"/>
    <lineage>
        <taxon>Eukaryota</taxon>
        <taxon>Metazoa</taxon>
        <taxon>Porifera</taxon>
        <taxon>Demospongiae</taxon>
        <taxon>Heteroscleromorpha</taxon>
        <taxon>Haplosclerida</taxon>
        <taxon>Niphatidae</taxon>
        <taxon>Amphimedon</taxon>
    </lineage>
</organism>
<dbReference type="Gene3D" id="3.40.395.10">
    <property type="entry name" value="Adenoviral Proteinase, Chain A"/>
    <property type="match status" value="1"/>
</dbReference>
<evidence type="ECO:0000256" key="2">
    <source>
        <dbReference type="ARBA" id="ARBA00022670"/>
    </source>
</evidence>
<dbReference type="RefSeq" id="XP_019860627.1">
    <property type="nucleotide sequence ID" value="XM_020005068.1"/>
</dbReference>
<proteinExistence type="inferred from homology"/>
<dbReference type="Pfam" id="PF02902">
    <property type="entry name" value="Peptidase_C48"/>
    <property type="match status" value="1"/>
</dbReference>
<dbReference type="SUPFAM" id="SSF54001">
    <property type="entry name" value="Cysteine proteinases"/>
    <property type="match status" value="1"/>
</dbReference>
<keyword evidence="7" id="KW-1185">Reference proteome</keyword>
<keyword evidence="2" id="KW-0645">Protease</keyword>
<comment type="similarity">
    <text evidence="1">Belongs to the peptidase C48 family.</text>
</comment>
<evidence type="ECO:0000313" key="7">
    <source>
        <dbReference type="Proteomes" id="UP000007879"/>
    </source>
</evidence>
<dbReference type="Proteomes" id="UP000007879">
    <property type="component" value="Unassembled WGS sequence"/>
</dbReference>
<dbReference type="InterPro" id="IPR003653">
    <property type="entry name" value="Peptidase_C48_C"/>
</dbReference>
<feature type="domain" description="Ubiquitin-like protease family profile" evidence="5">
    <location>
        <begin position="1"/>
        <end position="85"/>
    </location>
</feature>
<dbReference type="InterPro" id="IPR038765">
    <property type="entry name" value="Papain-like_cys_pep_sf"/>
</dbReference>
<evidence type="ECO:0000256" key="1">
    <source>
        <dbReference type="ARBA" id="ARBA00005234"/>
    </source>
</evidence>
<protein>
    <recommendedName>
        <fullName evidence="5">Ubiquitin-like protease family profile domain-containing protein</fullName>
    </recommendedName>
</protein>
<evidence type="ECO:0000256" key="4">
    <source>
        <dbReference type="SAM" id="MobiDB-lite"/>
    </source>
</evidence>
<dbReference type="KEGG" id="aqu:109588962"/>
<reference evidence="6" key="2">
    <citation type="submission" date="2024-06" db="UniProtKB">
        <authorList>
            <consortium name="EnsemblMetazoa"/>
        </authorList>
    </citation>
    <scope>IDENTIFICATION</scope>
</reference>
<evidence type="ECO:0000256" key="3">
    <source>
        <dbReference type="ARBA" id="ARBA00022801"/>
    </source>
</evidence>
<dbReference type="GO" id="GO:0008234">
    <property type="term" value="F:cysteine-type peptidase activity"/>
    <property type="evidence" value="ECO:0007669"/>
    <property type="project" value="InterPro"/>
</dbReference>
<dbReference type="GeneID" id="109588962"/>
<keyword evidence="3" id="KW-0378">Hydrolase</keyword>
<dbReference type="EnsemblMetazoa" id="XM_020005068.1">
    <property type="protein sequence ID" value="XP_019860627.1"/>
    <property type="gene ID" value="LOC109588962"/>
</dbReference>
<dbReference type="GO" id="GO:0006508">
    <property type="term" value="P:proteolysis"/>
    <property type="evidence" value="ECO:0007669"/>
    <property type="project" value="UniProtKB-KW"/>
</dbReference>